<reference evidence="2 3" key="1">
    <citation type="submission" date="2017-08" db="EMBL/GenBank/DDBJ databases">
        <title>Infants hospitalized years apart are colonized by the same room-sourced microbial strains.</title>
        <authorList>
            <person name="Brooks B."/>
            <person name="Olm M.R."/>
            <person name="Firek B.A."/>
            <person name="Baker R."/>
            <person name="Thomas B.C."/>
            <person name="Morowitz M.J."/>
            <person name="Banfield J.F."/>
        </authorList>
    </citation>
    <scope>NUCLEOTIDE SEQUENCE [LARGE SCALE GENOMIC DNA]</scope>
    <source>
        <strain evidence="2">S2_005_003_R2_47</strain>
    </source>
</reference>
<feature type="domain" description="Carrier" evidence="1">
    <location>
        <begin position="1"/>
        <end position="77"/>
    </location>
</feature>
<comment type="caution">
    <text evidence="2">The sequence shown here is derived from an EMBL/GenBank/DDBJ whole genome shotgun (WGS) entry which is preliminary data.</text>
</comment>
<evidence type="ECO:0000313" key="3">
    <source>
        <dbReference type="Proteomes" id="UP000248597"/>
    </source>
</evidence>
<accession>A0A2W5KWN7</accession>
<dbReference type="Proteomes" id="UP000248597">
    <property type="component" value="Unassembled WGS sequence"/>
</dbReference>
<dbReference type="InterPro" id="IPR009081">
    <property type="entry name" value="PP-bd_ACP"/>
</dbReference>
<dbReference type="SUPFAM" id="SSF47336">
    <property type="entry name" value="ACP-like"/>
    <property type="match status" value="1"/>
</dbReference>
<dbReference type="EMBL" id="QFPJ01000064">
    <property type="protein sequence ID" value="PZQ20374.1"/>
    <property type="molecule type" value="Genomic_DNA"/>
</dbReference>
<protein>
    <submittedName>
        <fullName evidence="2">Phosphopantetheine-binding protein</fullName>
    </submittedName>
</protein>
<dbReference type="Pfam" id="PF00550">
    <property type="entry name" value="PP-binding"/>
    <property type="match status" value="1"/>
</dbReference>
<dbReference type="AlphaFoldDB" id="A0A2W5KWN7"/>
<dbReference type="PROSITE" id="PS50075">
    <property type="entry name" value="CARRIER"/>
    <property type="match status" value="1"/>
</dbReference>
<name>A0A2W5KWN7_SPHMC</name>
<organism evidence="2 3">
    <name type="scientific">Sphingopyxis macrogoltabida</name>
    <name type="common">Sphingomonas macrogoltabidus</name>
    <dbReference type="NCBI Taxonomy" id="33050"/>
    <lineage>
        <taxon>Bacteria</taxon>
        <taxon>Pseudomonadati</taxon>
        <taxon>Pseudomonadota</taxon>
        <taxon>Alphaproteobacteria</taxon>
        <taxon>Sphingomonadales</taxon>
        <taxon>Sphingomonadaceae</taxon>
        <taxon>Sphingopyxis</taxon>
    </lineage>
</organism>
<sequence length="81" mass="8890">MTDPVTIDRLRADIAAMLEEPDTAFADTDNLIDIGLDSMRAMNLAMQWEEAGVPIDFTDLAEAPSLAEIWAIVRERQGGTP</sequence>
<evidence type="ECO:0000259" key="1">
    <source>
        <dbReference type="PROSITE" id="PS50075"/>
    </source>
</evidence>
<proteinExistence type="predicted"/>
<gene>
    <name evidence="2" type="ORF">DI569_15725</name>
</gene>
<dbReference type="InterPro" id="IPR036736">
    <property type="entry name" value="ACP-like_sf"/>
</dbReference>
<dbReference type="Gene3D" id="1.10.1200.10">
    <property type="entry name" value="ACP-like"/>
    <property type="match status" value="1"/>
</dbReference>
<evidence type="ECO:0000313" key="2">
    <source>
        <dbReference type="EMBL" id="PZQ20374.1"/>
    </source>
</evidence>